<reference evidence="6 7" key="2">
    <citation type="journal article" date="2016" name="Science">
        <title>A bacterium that degrades and assimilates poly(ethylene terephthalate).</title>
        <authorList>
            <person name="Yoshida S."/>
            <person name="Hiraga K."/>
            <person name="Takehana T."/>
            <person name="Taniguchi I."/>
            <person name="Yamaji H."/>
            <person name="Maeda Y."/>
            <person name="Toyohara K."/>
            <person name="Miyamoto K."/>
            <person name="Kimura Y."/>
            <person name="Oda K."/>
        </authorList>
    </citation>
    <scope>NUCLEOTIDE SEQUENCE [LARGE SCALE GENOMIC DNA]</scope>
    <source>
        <strain evidence="7">NBRC 110686 / TISTR 2288 / 201-F6</strain>
    </source>
</reference>
<keyword evidence="1 4" id="KW-0349">Heme</keyword>
<dbReference type="PROSITE" id="PS51007">
    <property type="entry name" value="CYTC"/>
    <property type="match status" value="1"/>
</dbReference>
<dbReference type="InterPro" id="IPR036909">
    <property type="entry name" value="Cyt_c-like_dom_sf"/>
</dbReference>
<evidence type="ECO:0000256" key="3">
    <source>
        <dbReference type="ARBA" id="ARBA00023004"/>
    </source>
</evidence>
<dbReference type="EMBL" id="BBYR01000032">
    <property type="protein sequence ID" value="GAP36165.1"/>
    <property type="molecule type" value="Genomic_DNA"/>
</dbReference>
<dbReference type="InterPro" id="IPR009056">
    <property type="entry name" value="Cyt_c-like_dom"/>
</dbReference>
<gene>
    <name evidence="6" type="ORF">ISF6_2005</name>
</gene>
<dbReference type="Pfam" id="PF00034">
    <property type="entry name" value="Cytochrom_C"/>
    <property type="match status" value="1"/>
</dbReference>
<dbReference type="Proteomes" id="UP000037660">
    <property type="component" value="Unassembled WGS sequence"/>
</dbReference>
<evidence type="ECO:0000256" key="4">
    <source>
        <dbReference type="PROSITE-ProRule" id="PRU00433"/>
    </source>
</evidence>
<sequence>MWAAGSVMAAGVDPAGTNGAPSAERGRGLLQQFGCGSCHRIPGVRAARGNVGPPLERFAQQVYVAGLLPNTPAALARFIAEPQAVSPGSAMPDLGVEAAQARDIAAYLLSPR</sequence>
<dbReference type="SUPFAM" id="SSF46626">
    <property type="entry name" value="Cytochrome c"/>
    <property type="match status" value="1"/>
</dbReference>
<keyword evidence="3 4" id="KW-0408">Iron</keyword>
<protein>
    <submittedName>
        <fullName evidence="6">Di-heme cytochrome c (Class I)</fullName>
    </submittedName>
</protein>
<dbReference type="AlphaFoldDB" id="A0A0K8P1X7"/>
<evidence type="ECO:0000313" key="7">
    <source>
        <dbReference type="Proteomes" id="UP000037660"/>
    </source>
</evidence>
<accession>A0A0K8P1X7</accession>
<proteinExistence type="predicted"/>
<dbReference type="Gene3D" id="1.10.760.10">
    <property type="entry name" value="Cytochrome c-like domain"/>
    <property type="match status" value="1"/>
</dbReference>
<evidence type="ECO:0000256" key="2">
    <source>
        <dbReference type="ARBA" id="ARBA00022723"/>
    </source>
</evidence>
<dbReference type="GO" id="GO:0009055">
    <property type="term" value="F:electron transfer activity"/>
    <property type="evidence" value="ECO:0007669"/>
    <property type="project" value="InterPro"/>
</dbReference>
<organism evidence="6 7">
    <name type="scientific">Piscinibacter sakaiensis</name>
    <name type="common">Ideonella sakaiensis</name>
    <dbReference type="NCBI Taxonomy" id="1547922"/>
    <lineage>
        <taxon>Bacteria</taxon>
        <taxon>Pseudomonadati</taxon>
        <taxon>Pseudomonadota</taxon>
        <taxon>Betaproteobacteria</taxon>
        <taxon>Burkholderiales</taxon>
        <taxon>Sphaerotilaceae</taxon>
        <taxon>Piscinibacter</taxon>
    </lineage>
</organism>
<dbReference type="GO" id="GO:0046872">
    <property type="term" value="F:metal ion binding"/>
    <property type="evidence" value="ECO:0007669"/>
    <property type="project" value="UniProtKB-KW"/>
</dbReference>
<dbReference type="GO" id="GO:0020037">
    <property type="term" value="F:heme binding"/>
    <property type="evidence" value="ECO:0007669"/>
    <property type="project" value="InterPro"/>
</dbReference>
<comment type="caution">
    <text evidence="6">The sequence shown here is derived from an EMBL/GenBank/DDBJ whole genome shotgun (WGS) entry which is preliminary data.</text>
</comment>
<keyword evidence="7" id="KW-1185">Reference proteome</keyword>
<reference evidence="7" key="1">
    <citation type="submission" date="2015-07" db="EMBL/GenBank/DDBJ databases">
        <title>Discovery of a poly(ethylene terephthalate assimilation.</title>
        <authorList>
            <person name="Yoshida S."/>
            <person name="Hiraga K."/>
            <person name="Takehana T."/>
            <person name="Taniguchi I."/>
            <person name="Yamaji H."/>
            <person name="Maeda Y."/>
            <person name="Toyohara K."/>
            <person name="Miyamoto K."/>
            <person name="Kimura Y."/>
            <person name="Oda K."/>
        </authorList>
    </citation>
    <scope>NUCLEOTIDE SEQUENCE [LARGE SCALE GENOMIC DNA]</scope>
    <source>
        <strain evidence="7">NBRC 110686 / TISTR 2288 / 201-F6</strain>
    </source>
</reference>
<evidence type="ECO:0000259" key="5">
    <source>
        <dbReference type="PROSITE" id="PS51007"/>
    </source>
</evidence>
<feature type="domain" description="Cytochrome c" evidence="5">
    <location>
        <begin position="21"/>
        <end position="112"/>
    </location>
</feature>
<keyword evidence="2 4" id="KW-0479">Metal-binding</keyword>
<evidence type="ECO:0000313" key="6">
    <source>
        <dbReference type="EMBL" id="GAP36165.1"/>
    </source>
</evidence>
<dbReference type="STRING" id="1547922.ISF6_2005"/>
<evidence type="ECO:0000256" key="1">
    <source>
        <dbReference type="ARBA" id="ARBA00022617"/>
    </source>
</evidence>
<name>A0A0K8P1X7_PISS1</name>